<accession>A0A1W1XS23</accession>
<dbReference type="RefSeq" id="WP_084091193.1">
    <property type="nucleotide sequence ID" value="NZ_FWXD01000014.1"/>
</dbReference>
<protein>
    <recommendedName>
        <fullName evidence="3">DUF2917 family protein</fullName>
    </recommendedName>
</protein>
<dbReference type="AlphaFoldDB" id="A0A1W1XS23"/>
<gene>
    <name evidence="1" type="ORF">SAMN02745857_02559</name>
</gene>
<evidence type="ECO:0000313" key="2">
    <source>
        <dbReference type="Proteomes" id="UP000192761"/>
    </source>
</evidence>
<name>A0A1W1XS23_9NEIS</name>
<sequence length="117" mass="12723">MTTPIQAQQLQLAAGQTLHLQARRGAVLHVHDGELTLAEPTIWLCSYAMRPQRRLRAGCVHVLPESGWITLMADHSTTLSARGLKEPSGAGWLGKAVRWLIGRLPGAAVQARPCRDA</sequence>
<evidence type="ECO:0008006" key="3">
    <source>
        <dbReference type="Google" id="ProtNLM"/>
    </source>
</evidence>
<dbReference type="OrthoDB" id="8902091at2"/>
<reference evidence="1 2" key="1">
    <citation type="submission" date="2017-04" db="EMBL/GenBank/DDBJ databases">
        <authorList>
            <person name="Afonso C.L."/>
            <person name="Miller P.J."/>
            <person name="Scott M.A."/>
            <person name="Spackman E."/>
            <person name="Goraichik I."/>
            <person name="Dimitrov K.M."/>
            <person name="Suarez D.L."/>
            <person name="Swayne D.E."/>
        </authorList>
    </citation>
    <scope>NUCLEOTIDE SEQUENCE [LARGE SCALE GENOMIC DNA]</scope>
    <source>
        <strain evidence="1 2">DSM 23236</strain>
    </source>
</reference>
<dbReference type="Proteomes" id="UP000192761">
    <property type="component" value="Unassembled WGS sequence"/>
</dbReference>
<keyword evidence="2" id="KW-1185">Reference proteome</keyword>
<proteinExistence type="predicted"/>
<organism evidence="1 2">
    <name type="scientific">Andreprevotia lacus DSM 23236</name>
    <dbReference type="NCBI Taxonomy" id="1121001"/>
    <lineage>
        <taxon>Bacteria</taxon>
        <taxon>Pseudomonadati</taxon>
        <taxon>Pseudomonadota</taxon>
        <taxon>Betaproteobacteria</taxon>
        <taxon>Neisseriales</taxon>
        <taxon>Chitinibacteraceae</taxon>
        <taxon>Andreprevotia</taxon>
    </lineage>
</organism>
<dbReference type="EMBL" id="FWXD01000014">
    <property type="protein sequence ID" value="SMC26652.1"/>
    <property type="molecule type" value="Genomic_DNA"/>
</dbReference>
<evidence type="ECO:0000313" key="1">
    <source>
        <dbReference type="EMBL" id="SMC26652.1"/>
    </source>
</evidence>